<gene>
    <name evidence="6" type="ORF">LY08_01925</name>
</gene>
<dbReference type="InterPro" id="IPR015422">
    <property type="entry name" value="PyrdxlP-dep_Trfase_small"/>
</dbReference>
<dbReference type="GO" id="GO:0008483">
    <property type="term" value="F:transaminase activity"/>
    <property type="evidence" value="ECO:0007669"/>
    <property type="project" value="TreeGrafter"/>
</dbReference>
<dbReference type="PIRSF" id="PIRSF000390">
    <property type="entry name" value="PLP_StrS"/>
    <property type="match status" value="1"/>
</dbReference>
<dbReference type="InterPro" id="IPR015421">
    <property type="entry name" value="PyrdxlP-dep_Trfase_major"/>
</dbReference>
<evidence type="ECO:0000256" key="2">
    <source>
        <dbReference type="ARBA" id="ARBA00037999"/>
    </source>
</evidence>
<dbReference type="CDD" id="cd00616">
    <property type="entry name" value="AHBA_syn"/>
    <property type="match status" value="1"/>
</dbReference>
<comment type="caution">
    <text evidence="6">The sequence shown here is derived from an EMBL/GenBank/DDBJ whole genome shotgun (WGS) entry which is preliminary data.</text>
</comment>
<proteinExistence type="inferred from homology"/>
<feature type="modified residue" description="N6-(pyridoxal phosphate)lysine" evidence="4">
    <location>
        <position position="191"/>
    </location>
</feature>
<dbReference type="EMBL" id="QLLO01000006">
    <property type="protein sequence ID" value="RAJ13408.1"/>
    <property type="molecule type" value="Genomic_DNA"/>
</dbReference>
<dbReference type="GO" id="GO:0030170">
    <property type="term" value="F:pyridoxal phosphate binding"/>
    <property type="evidence" value="ECO:0007669"/>
    <property type="project" value="TreeGrafter"/>
</dbReference>
<dbReference type="InterPro" id="IPR000653">
    <property type="entry name" value="DegT/StrS_aminotransferase"/>
</dbReference>
<feature type="active site" description="Proton acceptor" evidence="3">
    <location>
        <position position="191"/>
    </location>
</feature>
<dbReference type="PANTHER" id="PTHR30244:SF36">
    <property type="entry name" value="3-OXO-GLUCOSE-6-PHOSPHATE:GLUTAMATE AMINOTRANSFERASE"/>
    <property type="match status" value="1"/>
</dbReference>
<evidence type="ECO:0000313" key="7">
    <source>
        <dbReference type="Proteomes" id="UP000248703"/>
    </source>
</evidence>
<name>A0A327RB67_9FLAO</name>
<keyword evidence="7" id="KW-1185">Reference proteome</keyword>
<evidence type="ECO:0000256" key="3">
    <source>
        <dbReference type="PIRSR" id="PIRSR000390-1"/>
    </source>
</evidence>
<dbReference type="RefSeq" id="WP_111660221.1">
    <property type="nucleotide sequence ID" value="NZ_QLLO01000006.1"/>
</dbReference>
<evidence type="ECO:0000256" key="5">
    <source>
        <dbReference type="RuleBase" id="RU004508"/>
    </source>
</evidence>
<dbReference type="SUPFAM" id="SSF53383">
    <property type="entry name" value="PLP-dependent transferases"/>
    <property type="match status" value="1"/>
</dbReference>
<sequence length="367" mass="40683">MIKFLDLPQINARHEAEFKAALTSFLNKGHYILGEGVNTFETNFAAYCGTKYCIGVSNGFDALVLILKGYIELERLAKGDEVVVPANTYIATILAIIEAGLTPVLVEPNPETFNIEASEIETNITNKTKAILVVHLYGQLTIMEPILALAKKHSLLVFEDAAQAHGAKNTSTQLKAGNLSDAAGFSFYPSKNLGALGDAGAVTTNDVALANVITKLRNYGTSSKNVNDLAGVNTRLDELQALFLNIKLKSLDQDNAARQTIAKRYLSEIKNQKIKLPYYDGSQNHVFHLFIILVEDRKDFIQYLKENNIETAIHYPTPPHKQQALHRFNHLKFPITEKIHETCVSLPISPIMTNLEVDTVIETLNNY</sequence>
<organism evidence="6 7">
    <name type="scientific">Olleya aquimaris</name>
    <dbReference type="NCBI Taxonomy" id="639310"/>
    <lineage>
        <taxon>Bacteria</taxon>
        <taxon>Pseudomonadati</taxon>
        <taxon>Bacteroidota</taxon>
        <taxon>Flavobacteriia</taxon>
        <taxon>Flavobacteriales</taxon>
        <taxon>Flavobacteriaceae</taxon>
    </lineage>
</organism>
<keyword evidence="1 4" id="KW-0663">Pyridoxal phosphate</keyword>
<dbReference type="OrthoDB" id="9804264at2"/>
<reference evidence="6 7" key="1">
    <citation type="submission" date="2018-06" db="EMBL/GenBank/DDBJ databases">
        <title>Genomic Encyclopedia of Archaeal and Bacterial Type Strains, Phase II (KMG-II): from individual species to whole genera.</title>
        <authorList>
            <person name="Goeker M."/>
        </authorList>
    </citation>
    <scope>NUCLEOTIDE SEQUENCE [LARGE SCALE GENOMIC DNA]</scope>
    <source>
        <strain evidence="6 7">DSM 24464</strain>
    </source>
</reference>
<dbReference type="InterPro" id="IPR015424">
    <property type="entry name" value="PyrdxlP-dep_Trfase"/>
</dbReference>
<dbReference type="Gene3D" id="3.40.640.10">
    <property type="entry name" value="Type I PLP-dependent aspartate aminotransferase-like (Major domain)"/>
    <property type="match status" value="1"/>
</dbReference>
<protein>
    <submittedName>
        <fullName evidence="6">dTDP-4-amino-4,6-dideoxygalactose transaminase</fullName>
    </submittedName>
</protein>
<dbReference type="GO" id="GO:0000271">
    <property type="term" value="P:polysaccharide biosynthetic process"/>
    <property type="evidence" value="ECO:0007669"/>
    <property type="project" value="TreeGrafter"/>
</dbReference>
<dbReference type="Proteomes" id="UP000248703">
    <property type="component" value="Unassembled WGS sequence"/>
</dbReference>
<evidence type="ECO:0000256" key="4">
    <source>
        <dbReference type="PIRSR" id="PIRSR000390-2"/>
    </source>
</evidence>
<dbReference type="PANTHER" id="PTHR30244">
    <property type="entry name" value="TRANSAMINASE"/>
    <property type="match status" value="1"/>
</dbReference>
<evidence type="ECO:0000313" key="6">
    <source>
        <dbReference type="EMBL" id="RAJ13408.1"/>
    </source>
</evidence>
<dbReference type="Pfam" id="PF01041">
    <property type="entry name" value="DegT_DnrJ_EryC1"/>
    <property type="match status" value="1"/>
</dbReference>
<dbReference type="AlphaFoldDB" id="A0A327RB67"/>
<comment type="similarity">
    <text evidence="2 5">Belongs to the DegT/DnrJ/EryC1 family.</text>
</comment>
<dbReference type="Gene3D" id="3.90.1150.10">
    <property type="entry name" value="Aspartate Aminotransferase, domain 1"/>
    <property type="match status" value="1"/>
</dbReference>
<evidence type="ECO:0000256" key="1">
    <source>
        <dbReference type="ARBA" id="ARBA00022898"/>
    </source>
</evidence>
<accession>A0A327RB67</accession>